<feature type="region of interest" description="Disordered" evidence="5">
    <location>
        <begin position="1645"/>
        <end position="1667"/>
    </location>
</feature>
<dbReference type="Pfam" id="PF04357">
    <property type="entry name" value="TamB"/>
    <property type="match status" value="1"/>
</dbReference>
<evidence type="ECO:0000256" key="3">
    <source>
        <dbReference type="ARBA" id="ARBA00022989"/>
    </source>
</evidence>
<dbReference type="GO" id="GO:0005886">
    <property type="term" value="C:plasma membrane"/>
    <property type="evidence" value="ECO:0007669"/>
    <property type="project" value="InterPro"/>
</dbReference>
<sequence length="1667" mass="184133">MQKEKRKNRWLRRLGRVFLVLAVLFFGLVLFIRSQWGQDIIVGKLTNYVSQKTNTKVEIDRLYLTFSGNIFLEGLYLEDTKGDTLVYSKNLELNLPISPLVFSNELNLKSATWEGLRASVTRDADSEDFNFNFLIDAFVTADTTAVTTESEPMQITIGELDFKDFNLVYDDRFLGIDSRIQLGELVLDADETDLEQLRFELDELKLSNTDIFYKQTKPFISEDTTETTLPYFAVDFLQLQNVKADYSSVPDSISAKLDVQDFELELPKADLTTNDIEVDRIALQGSTISLQLPTATEIADSTETTGGSASFEWPKFEVRVDEIDFQNNSIAYAMGAAQPEKGKFNPNAISLSNFKLQAEEIQYRPQEVAINLNALSFSEQSGLALQNLIFDAKVDDTSASLKGLKLNIDRSSLAGQMTLKYPSIDALMDTPERAEVDIRLQDIYLDVQDAFALQPELAENVYMVSAAEHPVQGEISAQGTLQRIDIKNMQLNWGQTTQFAAQGNVQNVTQPDSLYFNFETISLNTIKEDVAQFVSEKELGISLPKTIALDAQASGKVNDLTAQARLKIPEGTIAAKGAYQDGQEMRFDGNVKVDSLQLNTLLNNPQLGAVSFTMDVSGGGTMNHLDAKLKTDFTQLTFSNYDFSALKLEGEIENGKGAVDLAFKDENLNLLAKTQVVLDSVNSKLDLDLNVIGADLYALGLTKESIKAGLQLNGKFSGNAEAYNIDAQIENGVAVYDNEQYQVGPVSLQSYIDDTNTNVSVDSDFLVASLKSNASPKGLSDALTRQFENYFKDEQDSVTVRDSVRLKMNLKLAPTPFLTEVFLRDVDRLDSVLIDADFDAATRKLNANVHVPSVAYQGSSIDSLNARVTGNATNLDFTAGFAGLVSDPVLIKRTFVEGNLKSKKLFMDFIAMDDNEATAHISSQLTFSKDTTRIHIDPSNLVLNKKKWSVPEDNQIVIGDKLLQFQNVNFTRNDQSLTLSDQLPNQEKEHIGIVFDNFRLQTFLSLLNPDETLASGLVKGDLIIENPFGATGLVADFKINSLEALQNPLGNLSLKANSTGNAAYDFNLALKEGGADLDLTGDYAASEKGAQLNLDLDLNRVELKTLEAFTQGAIKDSHGAFSGKINVSGTTAAPEYDGTLNFTGVDFNVAALNSVFKIADEQLKLDTEGVYFDAFQIADADGSDFTIHGAVLTEELLNPSFDLQLDAENFRVLNSTKEDNELYYGVASLDADIKVEGDLELPKVSGKLRIRKITDITYVVPESQLDVEERDGVVLFVNRENPDAILTRNDQEETPSFFQGMDVRTVLEIAEDADFHVIIDERTGDNLEVSGDAALNLNIEPNGRINLSGRYELKSGHYETNLYNLVKRRFEINPGSTITWQGDPTDAKLDVTAVYSVETSAEPLMSSVVSSEDISVSSKYQEVLPFLVYLNVDGELLQPDLSFGLDMPEDEQGALSGAVYGRVQQLNGQEAELNKQVFSLLALNRFYPDSGSDGSSGGTAAIARDNVNKVLSGELNAFSDKVFGNTGVEVDFDLDSFTDYQGDSPQDRTQLNINAKKKLFDDRLVVTAGSAVDVEGSAQSGQEQTPIIGNVSLEYLLTKDGRYRLRGFRKSEYENIIDGQLIVTGMAVIFNREFNKFSQLFNPLKDNTEEKEKKTKSDKEEEQKADN</sequence>
<evidence type="ECO:0000256" key="2">
    <source>
        <dbReference type="ARBA" id="ARBA00022692"/>
    </source>
</evidence>
<evidence type="ECO:0000256" key="1">
    <source>
        <dbReference type="ARBA" id="ARBA00004167"/>
    </source>
</evidence>
<dbReference type="GO" id="GO:0009306">
    <property type="term" value="P:protein secretion"/>
    <property type="evidence" value="ECO:0007669"/>
    <property type="project" value="InterPro"/>
</dbReference>
<comment type="caution">
    <text evidence="7">The sequence shown here is derived from an EMBL/GenBank/DDBJ whole genome shotgun (WGS) entry which is preliminary data.</text>
</comment>
<evidence type="ECO:0000313" key="8">
    <source>
        <dbReference type="Proteomes" id="UP000540519"/>
    </source>
</evidence>
<protein>
    <submittedName>
        <fullName evidence="7">Translocation/assembly module TamB</fullName>
    </submittedName>
</protein>
<evidence type="ECO:0000259" key="6">
    <source>
        <dbReference type="Pfam" id="PF04357"/>
    </source>
</evidence>
<comment type="subcellular location">
    <subcellularLocation>
        <location evidence="1">Membrane</location>
        <topology evidence="1">Single-pass membrane protein</topology>
    </subcellularLocation>
</comment>
<organism evidence="7 8">
    <name type="scientific">Zobellia amurskyensis</name>
    <dbReference type="NCBI Taxonomy" id="248905"/>
    <lineage>
        <taxon>Bacteria</taxon>
        <taxon>Pseudomonadati</taxon>
        <taxon>Bacteroidota</taxon>
        <taxon>Flavobacteriia</taxon>
        <taxon>Flavobacteriales</taxon>
        <taxon>Flavobacteriaceae</taxon>
        <taxon>Zobellia</taxon>
    </lineage>
</organism>
<gene>
    <name evidence="7" type="ORF">D9O36_07005</name>
</gene>
<dbReference type="EMBL" id="RCNR01000009">
    <property type="protein sequence ID" value="MUH35582.1"/>
    <property type="molecule type" value="Genomic_DNA"/>
</dbReference>
<name>A0A7X2ZSI8_9FLAO</name>
<feature type="domain" description="Translocation and assembly module TamB C-terminal" evidence="6">
    <location>
        <begin position="1175"/>
        <end position="1634"/>
    </location>
</feature>
<proteinExistence type="predicted"/>
<keyword evidence="2" id="KW-0812">Transmembrane</keyword>
<keyword evidence="3" id="KW-1133">Transmembrane helix</keyword>
<evidence type="ECO:0000313" key="7">
    <source>
        <dbReference type="EMBL" id="MUH35582.1"/>
    </source>
</evidence>
<keyword evidence="4" id="KW-0472">Membrane</keyword>
<dbReference type="RefSeq" id="WP_155599371.1">
    <property type="nucleotide sequence ID" value="NZ_RCNR01000009.1"/>
</dbReference>
<feature type="compositionally biased region" description="Basic and acidic residues" evidence="5">
    <location>
        <begin position="1646"/>
        <end position="1667"/>
    </location>
</feature>
<accession>A0A7X2ZSI8</accession>
<evidence type="ECO:0000256" key="4">
    <source>
        <dbReference type="ARBA" id="ARBA00023136"/>
    </source>
</evidence>
<reference evidence="7 8" key="1">
    <citation type="journal article" date="2019" name="Mar. Drugs">
        <title>Comparative Genomics and CAZyme Genome Repertoires of Marine Zobellia amurskyensis KMM 3526(T) and Zobellia laminariae KMM 3676(T).</title>
        <authorList>
            <person name="Chernysheva N."/>
            <person name="Bystritskaya E."/>
            <person name="Stenkova A."/>
            <person name="Golovkin I."/>
            <person name="Nedashkovskaya O."/>
            <person name="Isaeva M."/>
        </authorList>
    </citation>
    <scope>NUCLEOTIDE SEQUENCE [LARGE SCALE GENOMIC DNA]</scope>
    <source>
        <strain evidence="7 8">KMM 3526</strain>
    </source>
</reference>
<dbReference type="OrthoDB" id="680700at2"/>
<dbReference type="InterPro" id="IPR007452">
    <property type="entry name" value="TamB_C"/>
</dbReference>
<evidence type="ECO:0000256" key="5">
    <source>
        <dbReference type="SAM" id="MobiDB-lite"/>
    </source>
</evidence>
<keyword evidence="8" id="KW-1185">Reference proteome</keyword>
<dbReference type="Proteomes" id="UP000540519">
    <property type="component" value="Unassembled WGS sequence"/>
</dbReference>